<protein>
    <submittedName>
        <fullName evidence="1">Uncharacterized protein</fullName>
    </submittedName>
</protein>
<name>X1A963_9ZZZZ</name>
<organism evidence="1">
    <name type="scientific">marine sediment metagenome</name>
    <dbReference type="NCBI Taxonomy" id="412755"/>
    <lineage>
        <taxon>unclassified sequences</taxon>
        <taxon>metagenomes</taxon>
        <taxon>ecological metagenomes</taxon>
    </lineage>
</organism>
<dbReference type="EMBL" id="BART01001459">
    <property type="protein sequence ID" value="GAG69268.1"/>
    <property type="molecule type" value="Genomic_DNA"/>
</dbReference>
<proteinExistence type="predicted"/>
<comment type="caution">
    <text evidence="1">The sequence shown here is derived from an EMBL/GenBank/DDBJ whole genome shotgun (WGS) entry which is preliminary data.</text>
</comment>
<gene>
    <name evidence="1" type="ORF">S01H4_05134</name>
</gene>
<accession>X1A963</accession>
<dbReference type="AlphaFoldDB" id="X1A963"/>
<dbReference type="Pfam" id="PF09952">
    <property type="entry name" value="AbiEi_2"/>
    <property type="match status" value="1"/>
</dbReference>
<reference evidence="1" key="1">
    <citation type="journal article" date="2014" name="Front. Microbiol.">
        <title>High frequency of phylogenetically diverse reductive dehalogenase-homologous genes in deep subseafloor sedimentary metagenomes.</title>
        <authorList>
            <person name="Kawai M."/>
            <person name="Futagami T."/>
            <person name="Toyoda A."/>
            <person name="Takaki Y."/>
            <person name="Nishi S."/>
            <person name="Hori S."/>
            <person name="Arai W."/>
            <person name="Tsubouchi T."/>
            <person name="Morono Y."/>
            <person name="Uchiyama I."/>
            <person name="Ito T."/>
            <person name="Fujiyama A."/>
            <person name="Inagaki F."/>
            <person name="Takami H."/>
        </authorList>
    </citation>
    <scope>NUCLEOTIDE SEQUENCE</scope>
    <source>
        <strain evidence="1">Expedition CK06-06</strain>
    </source>
</reference>
<sequence>VYFVKGNKPLDIFCHAPLKRVFRPTGLKVIYAFLCNPGLENKTYRNIAEVADVALGTVSWIIRDLKEMGYLLDMGKRGYKLIKKEDLLNRWVINYPEKLRPKLVLGHFRGPNGWWKQKTLNPIYAQWGGEVAAAKLMKYLKPQVITIYTTLQQLNPLLIENRLKKDPEGDIEILNRFWIPLEMWQYEDMVHPILIYADLMATGNKRNIETARMIYEKYLIRHIRED</sequence>
<feature type="non-terminal residue" evidence="1">
    <location>
        <position position="1"/>
    </location>
</feature>
<dbReference type="InterPro" id="IPR019238">
    <property type="entry name" value="AbiEi_2"/>
</dbReference>
<evidence type="ECO:0000313" key="1">
    <source>
        <dbReference type="EMBL" id="GAG69268.1"/>
    </source>
</evidence>